<accession>A0A392VKE4</accession>
<dbReference type="Proteomes" id="UP000265520">
    <property type="component" value="Unassembled WGS sequence"/>
</dbReference>
<sequence length="68" mass="7579">PTENTAEGVAISALLQNTHQMIQYLFARDKKFCILFTVTPESVLCPSDIPIVNEFLDVFPDDVTNLPP</sequence>
<evidence type="ECO:0000313" key="2">
    <source>
        <dbReference type="Proteomes" id="UP000265520"/>
    </source>
</evidence>
<keyword evidence="2" id="KW-1185">Reference proteome</keyword>
<organism evidence="1 2">
    <name type="scientific">Trifolium medium</name>
    <dbReference type="NCBI Taxonomy" id="97028"/>
    <lineage>
        <taxon>Eukaryota</taxon>
        <taxon>Viridiplantae</taxon>
        <taxon>Streptophyta</taxon>
        <taxon>Embryophyta</taxon>
        <taxon>Tracheophyta</taxon>
        <taxon>Spermatophyta</taxon>
        <taxon>Magnoliopsida</taxon>
        <taxon>eudicotyledons</taxon>
        <taxon>Gunneridae</taxon>
        <taxon>Pentapetalae</taxon>
        <taxon>rosids</taxon>
        <taxon>fabids</taxon>
        <taxon>Fabales</taxon>
        <taxon>Fabaceae</taxon>
        <taxon>Papilionoideae</taxon>
        <taxon>50 kb inversion clade</taxon>
        <taxon>NPAAA clade</taxon>
        <taxon>Hologalegina</taxon>
        <taxon>IRL clade</taxon>
        <taxon>Trifolieae</taxon>
        <taxon>Trifolium</taxon>
    </lineage>
</organism>
<feature type="non-terminal residue" evidence="1">
    <location>
        <position position="1"/>
    </location>
</feature>
<comment type="caution">
    <text evidence="1">The sequence shown here is derived from an EMBL/GenBank/DDBJ whole genome shotgun (WGS) entry which is preliminary data.</text>
</comment>
<reference evidence="1 2" key="1">
    <citation type="journal article" date="2018" name="Front. Plant Sci.">
        <title>Red Clover (Trifolium pratense) and Zigzag Clover (T. medium) - A Picture of Genomic Similarities and Differences.</title>
        <authorList>
            <person name="Dluhosova J."/>
            <person name="Istvanek J."/>
            <person name="Nedelnik J."/>
            <person name="Repkova J."/>
        </authorList>
    </citation>
    <scope>NUCLEOTIDE SEQUENCE [LARGE SCALE GENOMIC DNA]</scope>
    <source>
        <strain evidence="2">cv. 10/8</strain>
        <tissue evidence="1">Leaf</tissue>
    </source>
</reference>
<evidence type="ECO:0000313" key="1">
    <source>
        <dbReference type="EMBL" id="MCI87892.1"/>
    </source>
</evidence>
<dbReference type="AlphaFoldDB" id="A0A392VKE4"/>
<dbReference type="EMBL" id="LXQA011178106">
    <property type="protein sequence ID" value="MCI87892.1"/>
    <property type="molecule type" value="Genomic_DNA"/>
</dbReference>
<name>A0A392VKE4_9FABA</name>
<proteinExistence type="predicted"/>
<protein>
    <submittedName>
        <fullName evidence="1">Uncharacterized protein</fullName>
    </submittedName>
</protein>